<dbReference type="HAMAP" id="MF_02078">
    <property type="entry name" value="MurJ_MviN"/>
    <property type="match status" value="1"/>
</dbReference>
<feature type="transmembrane region" description="Helical" evidence="8">
    <location>
        <begin position="12"/>
        <end position="33"/>
    </location>
</feature>
<keyword evidence="8 9" id="KW-0961">Cell wall biogenesis/degradation</keyword>
<dbReference type="NCBIfam" id="TIGR01695">
    <property type="entry name" value="murJ_mviN"/>
    <property type="match status" value="1"/>
</dbReference>
<evidence type="ECO:0000256" key="9">
    <source>
        <dbReference type="PIRNR" id="PIRNR002869"/>
    </source>
</evidence>
<feature type="transmembrane region" description="Helical" evidence="8">
    <location>
        <begin position="319"/>
        <end position="341"/>
    </location>
</feature>
<keyword evidence="6 8" id="KW-1133">Transmembrane helix</keyword>
<comment type="function">
    <text evidence="8 9">Involved in peptidoglycan biosynthesis. Transports lipid-linked peptidoglycan precursors from the inner to the outer leaflet of the cytoplasmic membrane.</text>
</comment>
<dbReference type="GO" id="GO:0009252">
    <property type="term" value="P:peptidoglycan biosynthetic process"/>
    <property type="evidence" value="ECO:0007669"/>
    <property type="project" value="UniProtKB-UniRule"/>
</dbReference>
<feature type="transmembrane region" description="Helical" evidence="8">
    <location>
        <begin position="480"/>
        <end position="505"/>
    </location>
</feature>
<feature type="transmembrane region" description="Helical" evidence="8">
    <location>
        <begin position="194"/>
        <end position="214"/>
    </location>
</feature>
<feature type="transmembrane region" description="Helical" evidence="8">
    <location>
        <begin position="388"/>
        <end position="406"/>
    </location>
</feature>
<comment type="caution">
    <text evidence="10">The sequence shown here is derived from an EMBL/GenBank/DDBJ whole genome shotgun (WGS) entry which is preliminary data.</text>
</comment>
<reference evidence="11" key="1">
    <citation type="submission" date="2017-09" db="EMBL/GenBank/DDBJ databases">
        <title>Depth-based differentiation of microbial function through sediment-hosted aquifers and enrichment of novel symbionts in the deep terrestrial subsurface.</title>
        <authorList>
            <person name="Probst A.J."/>
            <person name="Ladd B."/>
            <person name="Jarett J.K."/>
            <person name="Geller-Mcgrath D.E."/>
            <person name="Sieber C.M.K."/>
            <person name="Emerson J.B."/>
            <person name="Anantharaman K."/>
            <person name="Thomas B.C."/>
            <person name="Malmstrom R."/>
            <person name="Stieglmeier M."/>
            <person name="Klingl A."/>
            <person name="Woyke T."/>
            <person name="Ryan C.M."/>
            <person name="Banfield J.F."/>
        </authorList>
    </citation>
    <scope>NUCLEOTIDE SEQUENCE [LARGE SCALE GENOMIC DNA]</scope>
</reference>
<evidence type="ECO:0000256" key="6">
    <source>
        <dbReference type="ARBA" id="ARBA00022989"/>
    </source>
</evidence>
<dbReference type="PIRSF" id="PIRSF002869">
    <property type="entry name" value="MviN"/>
    <property type="match status" value="1"/>
</dbReference>
<evidence type="ECO:0000313" key="10">
    <source>
        <dbReference type="EMBL" id="PIZ94807.1"/>
    </source>
</evidence>
<feature type="transmembrane region" description="Helical" evidence="8">
    <location>
        <begin position="135"/>
        <end position="158"/>
    </location>
</feature>
<evidence type="ECO:0000256" key="1">
    <source>
        <dbReference type="ARBA" id="ARBA00004651"/>
    </source>
</evidence>
<feature type="transmembrane region" description="Helical" evidence="8">
    <location>
        <begin position="353"/>
        <end position="376"/>
    </location>
</feature>
<dbReference type="InterPro" id="IPR051050">
    <property type="entry name" value="Lipid_II_flippase_MurJ/MviN"/>
</dbReference>
<evidence type="ECO:0000256" key="5">
    <source>
        <dbReference type="ARBA" id="ARBA00022984"/>
    </source>
</evidence>
<comment type="subcellular location">
    <subcellularLocation>
        <location evidence="1 8">Cell membrane</location>
        <topology evidence="1 8">Multi-pass membrane protein</topology>
    </subcellularLocation>
</comment>
<dbReference type="EMBL" id="PFPK01000029">
    <property type="protein sequence ID" value="PIZ94807.1"/>
    <property type="molecule type" value="Genomic_DNA"/>
</dbReference>
<dbReference type="GO" id="GO:0015648">
    <property type="term" value="F:lipid-linked peptidoglycan transporter activity"/>
    <property type="evidence" value="ECO:0007669"/>
    <property type="project" value="UniProtKB-UniRule"/>
</dbReference>
<dbReference type="Pfam" id="PF03023">
    <property type="entry name" value="MurJ"/>
    <property type="match status" value="1"/>
</dbReference>
<keyword evidence="2 8" id="KW-1003">Cell membrane</keyword>
<feature type="transmembrane region" description="Helical" evidence="8">
    <location>
        <begin position="165"/>
        <end position="188"/>
    </location>
</feature>
<evidence type="ECO:0000313" key="11">
    <source>
        <dbReference type="Proteomes" id="UP000228568"/>
    </source>
</evidence>
<comment type="pathway">
    <text evidence="8">Cell wall biogenesis; peptidoglycan biosynthesis.</text>
</comment>
<dbReference type="GO" id="GO:0008360">
    <property type="term" value="P:regulation of cell shape"/>
    <property type="evidence" value="ECO:0007669"/>
    <property type="project" value="UniProtKB-UniRule"/>
</dbReference>
<feature type="transmembrane region" description="Helical" evidence="8">
    <location>
        <begin position="250"/>
        <end position="272"/>
    </location>
</feature>
<dbReference type="AlphaFoldDB" id="A0A2M7V7V4"/>
<dbReference type="PANTHER" id="PTHR47019">
    <property type="entry name" value="LIPID II FLIPPASE MURJ"/>
    <property type="match status" value="1"/>
</dbReference>
<dbReference type="UniPathway" id="UPA00219"/>
<dbReference type="InterPro" id="IPR004268">
    <property type="entry name" value="MurJ"/>
</dbReference>
<dbReference type="GO" id="GO:0071555">
    <property type="term" value="P:cell wall organization"/>
    <property type="evidence" value="ECO:0007669"/>
    <property type="project" value="UniProtKB-UniRule"/>
</dbReference>
<accession>A0A2M7V7V4</accession>
<organism evidence="10 11">
    <name type="scientific">Candidatus Magasanikbacteria bacterium CG_4_10_14_0_2_um_filter_37_12</name>
    <dbReference type="NCBI Taxonomy" id="1974637"/>
    <lineage>
        <taxon>Bacteria</taxon>
        <taxon>Candidatus Magasanikiibacteriota</taxon>
    </lineage>
</organism>
<comment type="similarity">
    <text evidence="8 9">Belongs to the MurJ/MviN family.</text>
</comment>
<protein>
    <recommendedName>
        <fullName evidence="8">Probable lipid II flippase MurJ</fullName>
    </recommendedName>
</protein>
<sequence length="535" mass="59143">MIKEIFSNKTKSITGAAIILGAASFLSRLIGIVRDRIFVHQFGAGDVLDAYYAAFRIPDLVYNLLIVGALSAGFIPIFMDLLIKDKEQAWRVTNSILNILSVLSLFFCSILFVFTPQIMSWIVPGFSGEKMLTTILLTRIMFISPIILGVSSVISGVLQSFKSFFIYSLTPIMYNTGIIIGAVFFVPIFGVPGLAYGVVLGTLLHILIQIPTLYKHGFKYQPLFEYKNIFVKKIGKLMIPRTLGMATGQFNLLAITVIASTLGAGSIAIFNLANNLQYFPIGIIGISFAVAAFPTLSQLVSKGCTDEMVVHLSKTIRQILFFIIPFTISFILLRAQIVRIILGTGEFGWKATILTADALALFAISLFAQCIIPLLARGFYALKDTWTPFLIGLVGALLNIILAIYFKEFLGVLGLALAFSIAMIVQMALLWIALRHKVGSLQESKVIFSLFKISIAGLIMAIAIQFSKAPIANLVDMEKFWGILIQGVVSGTIGFLIYVLVCYWLKLEEILIFKDSLQKKWLKLTSYQGEIRDIE</sequence>
<dbReference type="PANTHER" id="PTHR47019:SF1">
    <property type="entry name" value="LIPID II FLIPPASE MURJ"/>
    <property type="match status" value="1"/>
</dbReference>
<keyword evidence="3 8" id="KW-0812">Transmembrane</keyword>
<evidence type="ECO:0000256" key="7">
    <source>
        <dbReference type="ARBA" id="ARBA00023136"/>
    </source>
</evidence>
<feature type="transmembrane region" description="Helical" evidence="8">
    <location>
        <begin position="60"/>
        <end position="83"/>
    </location>
</feature>
<feature type="transmembrane region" description="Helical" evidence="8">
    <location>
        <begin position="95"/>
        <end position="115"/>
    </location>
</feature>
<feature type="transmembrane region" description="Helical" evidence="8">
    <location>
        <begin position="278"/>
        <end position="299"/>
    </location>
</feature>
<dbReference type="Proteomes" id="UP000228568">
    <property type="component" value="Unassembled WGS sequence"/>
</dbReference>
<name>A0A2M7V7V4_9BACT</name>
<proteinExistence type="inferred from homology"/>
<keyword evidence="7 8" id="KW-0472">Membrane</keyword>
<dbReference type="PRINTS" id="PR01806">
    <property type="entry name" value="VIRFACTRMVIN"/>
</dbReference>
<keyword evidence="5 8" id="KW-0573">Peptidoglycan synthesis</keyword>
<evidence type="ECO:0000256" key="8">
    <source>
        <dbReference type="HAMAP-Rule" id="MF_02078"/>
    </source>
</evidence>
<keyword evidence="4 8" id="KW-0133">Cell shape</keyword>
<evidence type="ECO:0000256" key="4">
    <source>
        <dbReference type="ARBA" id="ARBA00022960"/>
    </source>
</evidence>
<gene>
    <name evidence="10" type="primary">mviN</name>
    <name evidence="8" type="synonym">murJ</name>
    <name evidence="10" type="ORF">COX81_02505</name>
</gene>
<dbReference type="GO" id="GO:0034204">
    <property type="term" value="P:lipid translocation"/>
    <property type="evidence" value="ECO:0007669"/>
    <property type="project" value="TreeGrafter"/>
</dbReference>
<feature type="transmembrane region" description="Helical" evidence="8">
    <location>
        <begin position="412"/>
        <end position="434"/>
    </location>
</feature>
<dbReference type="CDD" id="cd13123">
    <property type="entry name" value="MATE_MurJ_like"/>
    <property type="match status" value="1"/>
</dbReference>
<evidence type="ECO:0000256" key="3">
    <source>
        <dbReference type="ARBA" id="ARBA00022692"/>
    </source>
</evidence>
<dbReference type="GO" id="GO:0005886">
    <property type="term" value="C:plasma membrane"/>
    <property type="evidence" value="ECO:0007669"/>
    <property type="project" value="UniProtKB-SubCell"/>
</dbReference>
<evidence type="ECO:0000256" key="2">
    <source>
        <dbReference type="ARBA" id="ARBA00022475"/>
    </source>
</evidence>
<feature type="transmembrane region" description="Helical" evidence="8">
    <location>
        <begin position="446"/>
        <end position="468"/>
    </location>
</feature>
<keyword evidence="8 9" id="KW-0813">Transport</keyword>